<keyword evidence="1" id="KW-0472">Membrane</keyword>
<keyword evidence="1" id="KW-1133">Transmembrane helix</keyword>
<dbReference type="PANTHER" id="PTHR21180">
    <property type="entry name" value="ENDONUCLEASE/EXONUCLEASE/PHOSPHATASE FAMILY DOMAIN-CONTAINING PROTEIN 1"/>
    <property type="match status" value="1"/>
</dbReference>
<dbReference type="PANTHER" id="PTHR21180:SF32">
    <property type="entry name" value="ENDONUCLEASE_EXONUCLEASE_PHOSPHATASE FAMILY DOMAIN-CONTAINING PROTEIN 1"/>
    <property type="match status" value="1"/>
</dbReference>
<feature type="transmembrane region" description="Helical" evidence="1">
    <location>
        <begin position="20"/>
        <end position="37"/>
    </location>
</feature>
<dbReference type="RefSeq" id="WP_379680988.1">
    <property type="nucleotide sequence ID" value="NZ_JBHMFE010000022.1"/>
</dbReference>
<evidence type="ECO:0000256" key="1">
    <source>
        <dbReference type="SAM" id="Phobius"/>
    </source>
</evidence>
<dbReference type="InterPro" id="IPR010994">
    <property type="entry name" value="RuvA_2-like"/>
</dbReference>
<dbReference type="GO" id="GO:0003677">
    <property type="term" value="F:DNA binding"/>
    <property type="evidence" value="ECO:0007669"/>
    <property type="project" value="UniProtKB-KW"/>
</dbReference>
<dbReference type="Proteomes" id="UP001589562">
    <property type="component" value="Unassembled WGS sequence"/>
</dbReference>
<evidence type="ECO:0000313" key="2">
    <source>
        <dbReference type="EMBL" id="MFB9110294.1"/>
    </source>
</evidence>
<evidence type="ECO:0000313" key="3">
    <source>
        <dbReference type="Proteomes" id="UP001589562"/>
    </source>
</evidence>
<sequence length="295" mass="34330">MNIRSIIKELSYTSQQRKGIFFLFLLIIVLQLFYFFSDFSQPEKVNAEEQNWLALQSEVDSLKQIKQGYKPKIYPFNPNFISDYKGYKLGMSLAEIDRLLAFRKQNKYVSSAEEFQKVTKVSDSLLDAISPYFKFPDWVQNKKTFIHYSKEPVSQTFSKKEKLIVLDINQASQEDLMKIKGIGEGLSLRILKQKESLEAFVSMEQINDVWGLSPEVITELKKYFRVSSFPPIKKIPVNDASLKELAQFPYFRYALAKQIVTYRSMNGNIKNIEDLINIKGFPIEKANIIGLYLEF</sequence>
<reference evidence="2 3" key="1">
    <citation type="submission" date="2024-09" db="EMBL/GenBank/DDBJ databases">
        <authorList>
            <person name="Sun Q."/>
            <person name="Mori K."/>
        </authorList>
    </citation>
    <scope>NUCLEOTIDE SEQUENCE [LARGE SCALE GENOMIC DNA]</scope>
    <source>
        <strain evidence="2 3">CECT 8365</strain>
    </source>
</reference>
<dbReference type="Gene3D" id="1.10.150.320">
    <property type="entry name" value="Photosystem II 12 kDa extrinsic protein"/>
    <property type="match status" value="1"/>
</dbReference>
<accession>A0ABV5HED9</accession>
<dbReference type="SUPFAM" id="SSF47781">
    <property type="entry name" value="RuvA domain 2-like"/>
    <property type="match status" value="2"/>
</dbReference>
<dbReference type="EMBL" id="JBHMFE010000022">
    <property type="protein sequence ID" value="MFB9110294.1"/>
    <property type="molecule type" value="Genomic_DNA"/>
</dbReference>
<keyword evidence="1" id="KW-0812">Transmembrane</keyword>
<proteinExistence type="predicted"/>
<comment type="caution">
    <text evidence="2">The sequence shown here is derived from an EMBL/GenBank/DDBJ whole genome shotgun (WGS) entry which is preliminary data.</text>
</comment>
<dbReference type="Pfam" id="PF12836">
    <property type="entry name" value="HHH_3"/>
    <property type="match status" value="2"/>
</dbReference>
<organism evidence="2 3">
    <name type="scientific">Flavobacterium gyeonganense</name>
    <dbReference type="NCBI Taxonomy" id="1310418"/>
    <lineage>
        <taxon>Bacteria</taxon>
        <taxon>Pseudomonadati</taxon>
        <taxon>Bacteroidota</taxon>
        <taxon>Flavobacteriia</taxon>
        <taxon>Flavobacteriales</taxon>
        <taxon>Flavobacteriaceae</taxon>
        <taxon>Flavobacterium</taxon>
    </lineage>
</organism>
<dbReference type="InterPro" id="IPR051675">
    <property type="entry name" value="Endo/Exo/Phosphatase_dom_1"/>
</dbReference>
<keyword evidence="3" id="KW-1185">Reference proteome</keyword>
<gene>
    <name evidence="2" type="ORF">ACFFVK_17050</name>
</gene>
<protein>
    <submittedName>
        <fullName evidence="2">ComEA family DNA-binding protein</fullName>
    </submittedName>
</protein>
<dbReference type="Gene3D" id="1.10.150.280">
    <property type="entry name" value="AF1531-like domain"/>
    <property type="match status" value="1"/>
</dbReference>
<keyword evidence="2" id="KW-0238">DNA-binding</keyword>
<name>A0ABV5HED9_9FLAO</name>